<evidence type="ECO:0000313" key="2">
    <source>
        <dbReference type="EMBL" id="KAF6163004.1"/>
    </source>
</evidence>
<reference evidence="2 3" key="1">
    <citation type="journal article" date="2020" name="IScience">
        <title>Genome Sequencing of the Endangered Kingdonia uniflora (Circaeasteraceae, Ranunculales) Reveals Potential Mechanisms of Evolutionary Specialization.</title>
        <authorList>
            <person name="Sun Y."/>
            <person name="Deng T."/>
            <person name="Zhang A."/>
            <person name="Moore M.J."/>
            <person name="Landis J.B."/>
            <person name="Lin N."/>
            <person name="Zhang H."/>
            <person name="Zhang X."/>
            <person name="Huang J."/>
            <person name="Zhang X."/>
            <person name="Sun H."/>
            <person name="Wang H."/>
        </authorList>
    </citation>
    <scope>NUCLEOTIDE SEQUENCE [LARGE SCALE GENOMIC DNA]</scope>
    <source>
        <strain evidence="2">TB1705</strain>
        <tissue evidence="2">Leaf</tissue>
    </source>
</reference>
<gene>
    <name evidence="2" type="ORF">GIB67_021153</name>
</gene>
<proteinExistence type="predicted"/>
<comment type="caution">
    <text evidence="2">The sequence shown here is derived from an EMBL/GenBank/DDBJ whole genome shotgun (WGS) entry which is preliminary data.</text>
</comment>
<evidence type="ECO:0000313" key="3">
    <source>
        <dbReference type="Proteomes" id="UP000541444"/>
    </source>
</evidence>
<organism evidence="2 3">
    <name type="scientific">Kingdonia uniflora</name>
    <dbReference type="NCBI Taxonomy" id="39325"/>
    <lineage>
        <taxon>Eukaryota</taxon>
        <taxon>Viridiplantae</taxon>
        <taxon>Streptophyta</taxon>
        <taxon>Embryophyta</taxon>
        <taxon>Tracheophyta</taxon>
        <taxon>Spermatophyta</taxon>
        <taxon>Magnoliopsida</taxon>
        <taxon>Ranunculales</taxon>
        <taxon>Circaeasteraceae</taxon>
        <taxon>Kingdonia</taxon>
    </lineage>
</organism>
<dbReference type="OrthoDB" id="1431247at2759"/>
<dbReference type="SUPFAM" id="SSF49764">
    <property type="entry name" value="HSP20-like chaperones"/>
    <property type="match status" value="1"/>
</dbReference>
<feature type="domain" description="SHSP" evidence="1">
    <location>
        <begin position="90"/>
        <end position="185"/>
    </location>
</feature>
<name>A0A7J7N7K4_9MAGN</name>
<dbReference type="Proteomes" id="UP000541444">
    <property type="component" value="Unassembled WGS sequence"/>
</dbReference>
<dbReference type="InterPro" id="IPR008978">
    <property type="entry name" value="HSP20-like_chaperone"/>
</dbReference>
<dbReference type="PANTHER" id="PTHR47838">
    <property type="entry name" value="21.7 KDA CLASS VI HEAT SHOCK PROTEIN"/>
    <property type="match status" value="1"/>
</dbReference>
<dbReference type="AlphaFoldDB" id="A0A7J7N7K4"/>
<dbReference type="EMBL" id="JACGCM010001009">
    <property type="protein sequence ID" value="KAF6163004.1"/>
    <property type="molecule type" value="Genomic_DNA"/>
</dbReference>
<accession>A0A7J7N7K4</accession>
<dbReference type="Gene3D" id="2.60.40.790">
    <property type="match status" value="1"/>
</dbReference>
<evidence type="ECO:0000259" key="1">
    <source>
        <dbReference type="Pfam" id="PF00011"/>
    </source>
</evidence>
<dbReference type="PANTHER" id="PTHR47838:SF1">
    <property type="entry name" value="21.7 KDA CLASS VI HEAT SHOCK PROTEIN"/>
    <property type="match status" value="1"/>
</dbReference>
<protein>
    <recommendedName>
        <fullName evidence="1">SHSP domain-containing protein</fullName>
    </recommendedName>
</protein>
<dbReference type="InterPro" id="IPR002068">
    <property type="entry name" value="A-crystallin/Hsp20_dom"/>
</dbReference>
<keyword evidence="3" id="KW-1185">Reference proteome</keyword>
<sequence>MSSRKQVEDITDDQTLQKWNMSLRKDVFDSFISRSEPILHKIFTGGSLFSPLLFGKFFDPSDAFSLWVLESEVQLSRLCNSGQSTSDWFETEVDYNIVALLKAGVKKYSDVQICVENGMVLEISGQWRPQQETGAKDWRSEHWWVFGYARRLKLLENSDWRKIKANVDDEIILEMRIPKNHLIASEESKPV</sequence>
<dbReference type="Pfam" id="PF00011">
    <property type="entry name" value="HSP20"/>
    <property type="match status" value="1"/>
</dbReference>